<dbReference type="InterPro" id="IPR036522">
    <property type="entry name" value="MoaC_sf"/>
</dbReference>
<dbReference type="SUPFAM" id="SSF55040">
    <property type="entry name" value="Molybdenum cofactor biosynthesis protein C, MoaC"/>
    <property type="match status" value="1"/>
</dbReference>
<dbReference type="Proteomes" id="UP001056766">
    <property type="component" value="Unassembled WGS sequence"/>
</dbReference>
<evidence type="ECO:0000313" key="7">
    <source>
        <dbReference type="Proteomes" id="UP001056766"/>
    </source>
</evidence>
<evidence type="ECO:0000256" key="2">
    <source>
        <dbReference type="ARBA" id="ARBA00023150"/>
    </source>
</evidence>
<gene>
    <name evidence="4 6" type="primary">moaC</name>
    <name evidence="6" type="ORF">KDK67_01105</name>
</gene>
<feature type="binding site" evidence="4">
    <location>
        <begin position="112"/>
        <end position="113"/>
    </location>
    <ligand>
        <name>substrate</name>
    </ligand>
</feature>
<dbReference type="Gene3D" id="3.30.70.640">
    <property type="entry name" value="Molybdopterin cofactor biosynthesis C (MoaC) domain"/>
    <property type="match status" value="1"/>
</dbReference>
<protein>
    <recommendedName>
        <fullName evidence="4">Probable cyclic pyranopterin monophosphate synthase</fullName>
        <ecNumber evidence="4">4.6.1.17</ecNumber>
    </recommendedName>
    <alternativeName>
        <fullName evidence="4">Molybdenum cofactor biosynthesis protein C</fullName>
    </alternativeName>
</protein>
<comment type="function">
    <text evidence="4">Catalyzes the conversion of (8S)-3',8-cyclo-7,8-dihydroguanosine 5'-triphosphate to cyclic pyranopterin monophosphate (cPMP).</text>
</comment>
<keyword evidence="7" id="KW-1185">Reference proteome</keyword>
<name>A0A9E4ZC66_9EURY</name>
<comment type="catalytic activity">
    <reaction evidence="4">
        <text>(8S)-3',8-cyclo-7,8-dihydroguanosine 5'-triphosphate = cyclic pyranopterin phosphate + diphosphate</text>
        <dbReference type="Rhea" id="RHEA:49580"/>
        <dbReference type="ChEBI" id="CHEBI:33019"/>
        <dbReference type="ChEBI" id="CHEBI:59648"/>
        <dbReference type="ChEBI" id="CHEBI:131766"/>
        <dbReference type="EC" id="4.6.1.17"/>
    </reaction>
</comment>
<comment type="subunit">
    <text evidence="4">Homohexamer; trimer of dimers.</text>
</comment>
<sequence length="161" mass="17583">MLMQEFSHIKDDRAYMVDISNKDTVVRYATASGKIKLHGETAEKIRSGSVEKGNVLATARTAAILAVKRTPDLIPMCHQIPITSVDVEFEIGEGDVTANVEVRSVGRTGVEMEALTGVSVALLTVWDMVKSAEKDNTGNYPSTAIENIHVVRKVKEIITNQ</sequence>
<evidence type="ECO:0000256" key="3">
    <source>
        <dbReference type="ARBA" id="ARBA00023239"/>
    </source>
</evidence>
<dbReference type="GO" id="GO:0061799">
    <property type="term" value="F:cyclic pyranopterin monophosphate synthase activity"/>
    <property type="evidence" value="ECO:0007669"/>
    <property type="project" value="UniProtKB-UniRule"/>
</dbReference>
<accession>A0A9E4ZC66</accession>
<feature type="binding site" evidence="4">
    <location>
        <begin position="76"/>
        <end position="78"/>
    </location>
    <ligand>
        <name>substrate</name>
    </ligand>
</feature>
<organism evidence="6 7">
    <name type="scientific">Methanococcoides seepicolus</name>
    <dbReference type="NCBI Taxonomy" id="2828780"/>
    <lineage>
        <taxon>Archaea</taxon>
        <taxon>Methanobacteriati</taxon>
        <taxon>Methanobacteriota</taxon>
        <taxon>Stenosarchaea group</taxon>
        <taxon>Methanomicrobia</taxon>
        <taxon>Methanosarcinales</taxon>
        <taxon>Methanosarcinaceae</taxon>
        <taxon>Methanococcoides</taxon>
    </lineage>
</organism>
<dbReference type="InterPro" id="IPR050105">
    <property type="entry name" value="MoCo_biosynth_MoaA/MoaC"/>
</dbReference>
<dbReference type="InterPro" id="IPR002820">
    <property type="entry name" value="Mopterin_CF_biosynth-C_dom"/>
</dbReference>
<comment type="caution">
    <text evidence="6">The sequence shown here is derived from an EMBL/GenBank/DDBJ whole genome shotgun (WGS) entry which is preliminary data.</text>
</comment>
<reference evidence="6" key="1">
    <citation type="journal article" date="2021" name="mSystems">
        <title>Bacteria and Archaea Synergistically Convert Glycine Betaine to Biogenic Methane in the Formosa Cold Seep of the South China Sea.</title>
        <authorList>
            <person name="Li L."/>
            <person name="Zhang W."/>
            <person name="Zhang S."/>
            <person name="Song L."/>
            <person name="Sun Q."/>
            <person name="Zhang H."/>
            <person name="Xiang H."/>
            <person name="Dong X."/>
        </authorList>
    </citation>
    <scope>NUCLEOTIDE SEQUENCE</scope>
    <source>
        <strain evidence="6">LLY</strain>
    </source>
</reference>
<dbReference type="NCBIfam" id="NF008999">
    <property type="entry name" value="PRK12343.1"/>
    <property type="match status" value="1"/>
</dbReference>
<dbReference type="PANTHER" id="PTHR22960">
    <property type="entry name" value="MOLYBDOPTERIN COFACTOR SYNTHESIS PROTEIN A"/>
    <property type="match status" value="1"/>
</dbReference>
<dbReference type="HAMAP" id="MF_01224_A">
    <property type="entry name" value="MoaC_A"/>
    <property type="match status" value="1"/>
</dbReference>
<keyword evidence="2 4" id="KW-0501">Molybdenum cofactor biosynthesis</keyword>
<keyword evidence="3 4" id="KW-0456">Lyase</keyword>
<dbReference type="GO" id="GO:0006777">
    <property type="term" value="P:Mo-molybdopterin cofactor biosynthetic process"/>
    <property type="evidence" value="ECO:0007669"/>
    <property type="project" value="UniProtKB-UniRule"/>
</dbReference>
<proteinExistence type="inferred from homology"/>
<evidence type="ECO:0000259" key="5">
    <source>
        <dbReference type="Pfam" id="PF01967"/>
    </source>
</evidence>
<dbReference type="EC" id="4.6.1.17" evidence="4"/>
<feature type="active site" evidence="4">
    <location>
        <position position="127"/>
    </location>
</feature>
<dbReference type="InterPro" id="IPR023047">
    <property type="entry name" value="Mo_CF_biosynth-C_arc"/>
</dbReference>
<dbReference type="AlphaFoldDB" id="A0A9E4ZC66"/>
<dbReference type="CDD" id="cd01419">
    <property type="entry name" value="MoaC_A"/>
    <property type="match status" value="1"/>
</dbReference>
<dbReference type="Pfam" id="PF01967">
    <property type="entry name" value="MoaC"/>
    <property type="match status" value="1"/>
</dbReference>
<dbReference type="NCBIfam" id="TIGR00581">
    <property type="entry name" value="moaC"/>
    <property type="match status" value="1"/>
</dbReference>
<evidence type="ECO:0000256" key="4">
    <source>
        <dbReference type="HAMAP-Rule" id="MF_01224"/>
    </source>
</evidence>
<comment type="pathway">
    <text evidence="1 4">Cofactor biosynthesis; molybdopterin biosynthesis.</text>
</comment>
<reference evidence="6" key="2">
    <citation type="submission" date="2021-04" db="EMBL/GenBank/DDBJ databases">
        <authorList>
            <person name="Dong X."/>
        </authorList>
    </citation>
    <scope>NUCLEOTIDE SEQUENCE</scope>
    <source>
        <strain evidence="6">LLY</strain>
    </source>
</reference>
<feature type="domain" description="Molybdopterin cofactor biosynthesis C (MoaC)" evidence="5">
    <location>
        <begin position="16"/>
        <end position="154"/>
    </location>
</feature>
<dbReference type="InterPro" id="IPR023045">
    <property type="entry name" value="MoaC"/>
</dbReference>
<dbReference type="EMBL" id="JAGSOI010000003">
    <property type="protein sequence ID" value="MCM1985623.1"/>
    <property type="molecule type" value="Genomic_DNA"/>
</dbReference>
<evidence type="ECO:0000313" key="6">
    <source>
        <dbReference type="EMBL" id="MCM1985623.1"/>
    </source>
</evidence>
<evidence type="ECO:0000256" key="1">
    <source>
        <dbReference type="ARBA" id="ARBA00005046"/>
    </source>
</evidence>
<comment type="similarity">
    <text evidence="4">Belongs to the MoaC family.</text>
</comment>